<dbReference type="PANTHER" id="PTHR12265:SF14">
    <property type="entry name" value="INDOLE-DITERPENE BIOSYNTHESIS PROTEIN PAXU"/>
    <property type="match status" value="1"/>
</dbReference>
<dbReference type="PANTHER" id="PTHR12265">
    <property type="entry name" value="TRANSMEMBRANE PROTEIN 53"/>
    <property type="match status" value="1"/>
</dbReference>
<gene>
    <name evidence="1" type="ORF">B0T10DRAFT_486819</name>
</gene>
<dbReference type="InterPro" id="IPR008547">
    <property type="entry name" value="DUF829_TMEM53"/>
</dbReference>
<evidence type="ECO:0000313" key="1">
    <source>
        <dbReference type="EMBL" id="KAH6889784.1"/>
    </source>
</evidence>
<dbReference type="Pfam" id="PF05705">
    <property type="entry name" value="DUF829"/>
    <property type="match status" value="1"/>
</dbReference>
<dbReference type="OrthoDB" id="77878at2759"/>
<proteinExistence type="predicted"/>
<reference evidence="1 2" key="1">
    <citation type="journal article" date="2021" name="Nat. Commun.">
        <title>Genetic determinants of endophytism in the Arabidopsis root mycobiome.</title>
        <authorList>
            <person name="Mesny F."/>
            <person name="Miyauchi S."/>
            <person name="Thiergart T."/>
            <person name="Pickel B."/>
            <person name="Atanasova L."/>
            <person name="Karlsson M."/>
            <person name="Huettel B."/>
            <person name="Barry K.W."/>
            <person name="Haridas S."/>
            <person name="Chen C."/>
            <person name="Bauer D."/>
            <person name="Andreopoulos W."/>
            <person name="Pangilinan J."/>
            <person name="LaButti K."/>
            <person name="Riley R."/>
            <person name="Lipzen A."/>
            <person name="Clum A."/>
            <person name="Drula E."/>
            <person name="Henrissat B."/>
            <person name="Kohler A."/>
            <person name="Grigoriev I.V."/>
            <person name="Martin F.M."/>
            <person name="Hacquard S."/>
        </authorList>
    </citation>
    <scope>NUCLEOTIDE SEQUENCE [LARGE SCALE GENOMIC DNA]</scope>
    <source>
        <strain evidence="1 2">MPI-CAGE-CH-0241</strain>
    </source>
</reference>
<organism evidence="1 2">
    <name type="scientific">Thelonectria olida</name>
    <dbReference type="NCBI Taxonomy" id="1576542"/>
    <lineage>
        <taxon>Eukaryota</taxon>
        <taxon>Fungi</taxon>
        <taxon>Dikarya</taxon>
        <taxon>Ascomycota</taxon>
        <taxon>Pezizomycotina</taxon>
        <taxon>Sordariomycetes</taxon>
        <taxon>Hypocreomycetidae</taxon>
        <taxon>Hypocreales</taxon>
        <taxon>Nectriaceae</taxon>
        <taxon>Thelonectria</taxon>
    </lineage>
</organism>
<keyword evidence="2" id="KW-1185">Reference proteome</keyword>
<dbReference type="AlphaFoldDB" id="A0A9P8W7Z1"/>
<sequence length="284" mass="31886">MPKAPLIPGFVSLSDQVLVREDPDDSKRPSGHPHAILIFGWGDCQPKHVAKYADGYNQLFPHSKQVVVLAPISKAFFSDLQKRTDSMRPVLKFVDSLQTADGSDPLILAHAMSNTGGTNYAATLNGFREKHNKPMPHRLLALDSTPGSPYMTWENLKRWSWAMTVGTAAYFPWPSFVTQSIWGATLLLNLAVEKALGREAASVFSIKAIDDTTYETKEARRLYLYSKEDDLIPYQDIEAYCAEATEKGWATDAELFEGTGHVGHMRAFPEKYWTAIEESWRRAM</sequence>
<comment type="caution">
    <text evidence="1">The sequence shown here is derived from an EMBL/GenBank/DDBJ whole genome shotgun (WGS) entry which is preliminary data.</text>
</comment>
<dbReference type="InterPro" id="IPR029058">
    <property type="entry name" value="AB_hydrolase_fold"/>
</dbReference>
<protein>
    <submittedName>
        <fullName evidence="1">Uncharacterized protein</fullName>
    </submittedName>
</protein>
<dbReference type="SUPFAM" id="SSF53474">
    <property type="entry name" value="alpha/beta-Hydrolases"/>
    <property type="match status" value="1"/>
</dbReference>
<name>A0A9P8W7Z1_9HYPO</name>
<dbReference type="Proteomes" id="UP000777438">
    <property type="component" value="Unassembled WGS sequence"/>
</dbReference>
<dbReference type="EMBL" id="JAGPYM010000010">
    <property type="protein sequence ID" value="KAH6889784.1"/>
    <property type="molecule type" value="Genomic_DNA"/>
</dbReference>
<evidence type="ECO:0000313" key="2">
    <source>
        <dbReference type="Proteomes" id="UP000777438"/>
    </source>
</evidence>
<accession>A0A9P8W7Z1</accession>